<dbReference type="Gene3D" id="1.25.40.80">
    <property type="match status" value="1"/>
</dbReference>
<dbReference type="EMBL" id="QEWH01000005">
    <property type="protein sequence ID" value="RBA50068.1"/>
    <property type="molecule type" value="Genomic_DNA"/>
</dbReference>
<dbReference type="Gene3D" id="1.10.10.1710">
    <property type="entry name" value="Deoxyribodipyrimidine photolyase-related"/>
    <property type="match status" value="1"/>
</dbReference>
<evidence type="ECO:0000313" key="2">
    <source>
        <dbReference type="Proteomes" id="UP000253688"/>
    </source>
</evidence>
<keyword evidence="1" id="KW-0456">Lyase</keyword>
<dbReference type="Gene3D" id="1.10.579.10">
    <property type="entry name" value="DNA Cyclobutane Dipyrimidine Photolyase, subunit A, domain 3"/>
    <property type="match status" value="1"/>
</dbReference>
<dbReference type="InterPro" id="IPR014729">
    <property type="entry name" value="Rossmann-like_a/b/a_fold"/>
</dbReference>
<comment type="caution">
    <text evidence="1">The sequence shown here is derived from an EMBL/GenBank/DDBJ whole genome shotgun (WGS) entry which is preliminary data.</text>
</comment>
<dbReference type="STRING" id="40215.BVL33_06560"/>
<dbReference type="SUPFAM" id="SSF48173">
    <property type="entry name" value="Cryptochrome/photolyase FAD-binding domain"/>
    <property type="match status" value="1"/>
</dbReference>
<dbReference type="InterPro" id="IPR007357">
    <property type="entry name" value="PhrB-like"/>
</dbReference>
<dbReference type="GO" id="GO:0016829">
    <property type="term" value="F:lyase activity"/>
    <property type="evidence" value="ECO:0007669"/>
    <property type="project" value="UniProtKB-KW"/>
</dbReference>
<dbReference type="Pfam" id="PF04244">
    <property type="entry name" value="DPRP"/>
    <property type="match status" value="1"/>
</dbReference>
<protein>
    <submittedName>
        <fullName evidence="1">Cryptochrome/photolyase family protein</fullName>
    </submittedName>
</protein>
<dbReference type="InterPro" id="IPR052551">
    <property type="entry name" value="UV-DNA_repair_photolyase"/>
</dbReference>
<dbReference type="AlphaFoldDB" id="A0A365PMS9"/>
<gene>
    <name evidence="1" type="ORF">DC346_00830</name>
</gene>
<dbReference type="InterPro" id="IPR036134">
    <property type="entry name" value="Crypto/Photolyase_FAD-like_sf"/>
</dbReference>
<sequence length="509" mass="59580">MRYGLILGDQLSEQIATLKMLDKDQDLILMAELVEEATYVQHHPQKIAFIFSAMRHFAKSLKAQGWKIRYQTFDRTQAAQGFIDFIQAQLEKNPADALIITESGEFRLQQAIATTWSKQLRIPIQILNDDRFFSSPQAFRNWASNTKTLRMEFFYRKLRQQTGYLMNGNEPIGGRWNYDTENRQAWNKNDPIPSALQFDRDQIDLDVIELVKTEFKEHIGQINHFNWATTRQQALEALQYFIDYQLIHFGQYQDAMVSGKDYLFHSLLSPYLNCGLLSPKEVCDAAQQAYFDHHVPLNAAEGFIRQILGWREFIRGIYWLKMPTYPDLNELQADRNLPDYFWTAETKMLCLREALRNSLENAYAHHIQRLMVIGNFTLLNGISPKQVNDWYLSVYADAFEWVQLPNTHGMVLFADGGLVASKPYAASGNYIHRMSNYCQNCHYNVKTKTEQDSCPFNSLYWNFLAKHRVFFSSNHRMSMMYKQWDKLSQDDQNTILTHADGLQKRIEEL</sequence>
<name>A0A365PMS9_ACIJU</name>
<evidence type="ECO:0000313" key="1">
    <source>
        <dbReference type="EMBL" id="RBA50068.1"/>
    </source>
</evidence>
<reference evidence="1 2" key="1">
    <citation type="submission" date="2018-04" db="EMBL/GenBank/DDBJ databases">
        <title>Acinetobacter junii Genome sequencing and assembly.</title>
        <authorList>
            <person name="Su J."/>
            <person name="Rensing C."/>
            <person name="Mazhar H.S."/>
        </authorList>
    </citation>
    <scope>NUCLEOTIDE SEQUENCE [LARGE SCALE GENOMIC DNA]</scope>
    <source>
        <strain evidence="1 2">SC22</strain>
    </source>
</reference>
<dbReference type="Gene3D" id="3.40.50.620">
    <property type="entry name" value="HUPs"/>
    <property type="match status" value="1"/>
</dbReference>
<dbReference type="PANTHER" id="PTHR38657:SF1">
    <property type="entry name" value="SLR1343 PROTEIN"/>
    <property type="match status" value="1"/>
</dbReference>
<organism evidence="1 2">
    <name type="scientific">Acinetobacter junii</name>
    <dbReference type="NCBI Taxonomy" id="40215"/>
    <lineage>
        <taxon>Bacteria</taxon>
        <taxon>Pseudomonadati</taxon>
        <taxon>Pseudomonadota</taxon>
        <taxon>Gammaproteobacteria</taxon>
        <taxon>Moraxellales</taxon>
        <taxon>Moraxellaceae</taxon>
        <taxon>Acinetobacter</taxon>
    </lineage>
</organism>
<proteinExistence type="predicted"/>
<dbReference type="RefSeq" id="WP_112986385.1">
    <property type="nucleotide sequence ID" value="NZ_CP131470.1"/>
</dbReference>
<accession>A0A365PMS9</accession>
<dbReference type="PANTHER" id="PTHR38657">
    <property type="entry name" value="SLR1343 PROTEIN"/>
    <property type="match status" value="1"/>
</dbReference>
<dbReference type="Proteomes" id="UP000253688">
    <property type="component" value="Unassembled WGS sequence"/>
</dbReference>